<dbReference type="RefSeq" id="XP_009270015.1">
    <property type="nucleotide sequence ID" value="XM_009271740.1"/>
</dbReference>
<dbReference type="Proteomes" id="UP000014064">
    <property type="component" value="Unassembled WGS sequence"/>
</dbReference>
<reference evidence="2" key="1">
    <citation type="journal article" date="2013" name="BMC Genomics">
        <title>Genome and transcriptome sequencing of the halophilic fungus Wallemia ichthyophaga: haloadaptations present and absent.</title>
        <authorList>
            <person name="Zajc J."/>
            <person name="Liu Y."/>
            <person name="Dai W."/>
            <person name="Yang Z."/>
            <person name="Hu J."/>
            <person name="Gostincar C."/>
            <person name="Gunde-Cimerman N."/>
        </authorList>
    </citation>
    <scope>NUCLEOTIDE SEQUENCE [LARGE SCALE GENOMIC DNA]</scope>
    <source>
        <strain evidence="2">EXF-994 / CBS 113033</strain>
    </source>
</reference>
<dbReference type="EMBL" id="KE007244">
    <property type="protein sequence ID" value="EOQ99149.1"/>
    <property type="molecule type" value="Genomic_DNA"/>
</dbReference>
<gene>
    <name evidence="1" type="ORF">J056_002475</name>
</gene>
<organism evidence="1 2">
    <name type="scientific">Wallemia ichthyophaga (strain EXF-994 / CBS 113033)</name>
    <dbReference type="NCBI Taxonomy" id="1299270"/>
    <lineage>
        <taxon>Eukaryota</taxon>
        <taxon>Fungi</taxon>
        <taxon>Dikarya</taxon>
        <taxon>Basidiomycota</taxon>
        <taxon>Wallemiomycotina</taxon>
        <taxon>Wallemiomycetes</taxon>
        <taxon>Wallemiales</taxon>
        <taxon>Wallemiaceae</taxon>
        <taxon>Wallemia</taxon>
    </lineage>
</organism>
<name>R9AAQ4_WALI9</name>
<keyword evidence="2" id="KW-1185">Reference proteome</keyword>
<dbReference type="KEGG" id="wic:J056_002475"/>
<dbReference type="AlphaFoldDB" id="R9AAQ4"/>
<evidence type="ECO:0000313" key="1">
    <source>
        <dbReference type="EMBL" id="EOQ99149.1"/>
    </source>
</evidence>
<accession>R9AAQ4</accession>
<evidence type="ECO:0000313" key="2">
    <source>
        <dbReference type="Proteomes" id="UP000014064"/>
    </source>
</evidence>
<protein>
    <submittedName>
        <fullName evidence="1">Uncharacterized protein</fullName>
    </submittedName>
</protein>
<dbReference type="GeneID" id="20375427"/>
<dbReference type="OMA" id="SQCVEER"/>
<dbReference type="HOGENOM" id="CLU_1442130_0_0_1"/>
<sequence>MSFASDLVKLYPSGLFDPTRFYCQKLDLTVVHRQVAEKEEIALLSGGMWPIFTLRGGVHDIQDAKAANRFVYTEIESHFPQIRIEKRPSTHIHSISNANGPHWVYIANRFRDLQGKCLGSFHEGSHSDRRNPYIVLSQCVEERKSLNNVDLVIFCVLLLEKQLRNRIKKSNRKYKQLVRRYGPFQNDV</sequence>
<proteinExistence type="predicted"/>